<gene>
    <name evidence="3" type="ORF">NDES1114_LOCUS10660</name>
</gene>
<protein>
    <submittedName>
        <fullName evidence="3">Uncharacterized protein</fullName>
    </submittedName>
</protein>
<dbReference type="PANTHER" id="PTHR11875">
    <property type="entry name" value="TESTIS-SPECIFIC Y-ENCODED PROTEIN"/>
    <property type="match status" value="1"/>
</dbReference>
<dbReference type="AlphaFoldDB" id="A0A7S1PY50"/>
<proteinExistence type="inferred from homology"/>
<dbReference type="EMBL" id="HBGF01016225">
    <property type="protein sequence ID" value="CAD9107901.1"/>
    <property type="molecule type" value="Transcribed_RNA"/>
</dbReference>
<organism evidence="3">
    <name type="scientific">Neobodo designis</name>
    <name type="common">Flagellated protozoan</name>
    <name type="synonym">Bodo designis</name>
    <dbReference type="NCBI Taxonomy" id="312471"/>
    <lineage>
        <taxon>Eukaryota</taxon>
        <taxon>Discoba</taxon>
        <taxon>Euglenozoa</taxon>
        <taxon>Kinetoplastea</taxon>
        <taxon>Metakinetoplastina</taxon>
        <taxon>Neobodonida</taxon>
        <taxon>Neobodo</taxon>
    </lineage>
</organism>
<dbReference type="Pfam" id="PF00956">
    <property type="entry name" value="NAP"/>
    <property type="match status" value="1"/>
</dbReference>
<dbReference type="GO" id="GO:0005634">
    <property type="term" value="C:nucleus"/>
    <property type="evidence" value="ECO:0007669"/>
    <property type="project" value="InterPro"/>
</dbReference>
<dbReference type="InterPro" id="IPR037231">
    <property type="entry name" value="NAP-like_sf"/>
</dbReference>
<comment type="similarity">
    <text evidence="1 2">Belongs to the nucleosome assembly protein (NAP) family.</text>
</comment>
<reference evidence="3" key="1">
    <citation type="submission" date="2021-01" db="EMBL/GenBank/DDBJ databases">
        <authorList>
            <person name="Corre E."/>
            <person name="Pelletier E."/>
            <person name="Niang G."/>
            <person name="Scheremetjew M."/>
            <person name="Finn R."/>
            <person name="Kale V."/>
            <person name="Holt S."/>
            <person name="Cochrane G."/>
            <person name="Meng A."/>
            <person name="Brown T."/>
            <person name="Cohen L."/>
        </authorList>
    </citation>
    <scope>NUCLEOTIDE SEQUENCE</scope>
    <source>
        <strain evidence="3">CCAP 1951/1</strain>
    </source>
</reference>
<dbReference type="SUPFAM" id="SSF143113">
    <property type="entry name" value="NAP-like"/>
    <property type="match status" value="1"/>
</dbReference>
<dbReference type="InterPro" id="IPR002164">
    <property type="entry name" value="NAP_family"/>
</dbReference>
<name>A0A7S1PY50_NEODS</name>
<evidence type="ECO:0000256" key="1">
    <source>
        <dbReference type="ARBA" id="ARBA00009947"/>
    </source>
</evidence>
<dbReference type="Gene3D" id="3.30.1120.90">
    <property type="entry name" value="Nucleosome assembly protein"/>
    <property type="match status" value="1"/>
</dbReference>
<sequence length="253" mass="26929">MGSLDERRDAQVELEHEYYEDSGLADEHAKEALKFHGRVLAAIAPGASRHQAILSGAEASTADMISKGRPQEHNFSQPHASSGPNVVALAVLSQSPFRNPNDAAVLEFCTSVTAEACDAPAVEPEAATGVRVCLSFKANPYFSNSTVSRTFGLGTSPSDDIEVVCADAGTEIKWAPGKNATVRVAKTPRSGGPRTVPVMSLFRLFTQDGLQPFGEMQAALLNTVKPLIKVSAFAVHAATGTRKLEDHQQEDAE</sequence>
<evidence type="ECO:0000313" key="3">
    <source>
        <dbReference type="EMBL" id="CAD9107901.1"/>
    </source>
</evidence>
<dbReference type="GO" id="GO:0006334">
    <property type="term" value="P:nucleosome assembly"/>
    <property type="evidence" value="ECO:0007669"/>
    <property type="project" value="InterPro"/>
</dbReference>
<evidence type="ECO:0000256" key="2">
    <source>
        <dbReference type="RuleBase" id="RU003876"/>
    </source>
</evidence>
<accession>A0A7S1PY50</accession>